<organism evidence="1 2">
    <name type="scientific">Crucibulum laeve</name>
    <dbReference type="NCBI Taxonomy" id="68775"/>
    <lineage>
        <taxon>Eukaryota</taxon>
        <taxon>Fungi</taxon>
        <taxon>Dikarya</taxon>
        <taxon>Basidiomycota</taxon>
        <taxon>Agaricomycotina</taxon>
        <taxon>Agaricomycetes</taxon>
        <taxon>Agaricomycetidae</taxon>
        <taxon>Agaricales</taxon>
        <taxon>Agaricineae</taxon>
        <taxon>Nidulariaceae</taxon>
        <taxon>Crucibulum</taxon>
    </lineage>
</organism>
<accession>A0A5C3M8B3</accession>
<gene>
    <name evidence="1" type="ORF">BDQ12DRAFT_663631</name>
</gene>
<name>A0A5C3M8B3_9AGAR</name>
<dbReference type="AlphaFoldDB" id="A0A5C3M8B3"/>
<sequence>MDFKIAMGIDMDIDVDSLVSLESGDLHQQGCSGPLSEVDMEDGEICNATPAPVSSALVSPNSIKLANLPIASRSYLSFSNNAVSNLNAAASSSTVKSTDLPIVTQSYSSLNGFNNMALSSRMDTSMRNSKPVQTKPAASTLNTTNAYTSMTTAASGSKLALVSISTTPASVPLAARPPFQPHTIHHCPGSKALTEEVSCAVKAPSYSTISPVNSGSLSTVHTQNNDVQMSFNSDYFMTPMKPGKKSVTFSLSVKNKLVLSKEKEKEKSAELLSLFMMMDIKGKRKEAISDTSLFSSLLNKPSTSPKCSIIQAADGPRSTFVHQSATAGLDLLVDVVVAPCVSLHLADEMGLYLLASVTNTQTMAASQGNVGPHFFSNDPPTPQKEIDFEFPINISILQKTNPKIASIPVPQNTGFDLDSMALSMPVASDLLHNSSLEPSANITSVASISQPPPMSSSTDAVTSIASHEYVQNIQQHLDSREKLGDLHRAAWQTGMQEVHNLKNISYSAFEYDNIQFSTYNASMSNANQHPLWISYDQTEGGSIIMHATFAR</sequence>
<dbReference type="EMBL" id="ML213594">
    <property type="protein sequence ID" value="TFK41572.1"/>
    <property type="molecule type" value="Genomic_DNA"/>
</dbReference>
<evidence type="ECO:0000313" key="2">
    <source>
        <dbReference type="Proteomes" id="UP000308652"/>
    </source>
</evidence>
<evidence type="ECO:0000313" key="1">
    <source>
        <dbReference type="EMBL" id="TFK41572.1"/>
    </source>
</evidence>
<protein>
    <submittedName>
        <fullName evidence="1">Uncharacterized protein</fullName>
    </submittedName>
</protein>
<reference evidence="1 2" key="1">
    <citation type="journal article" date="2019" name="Nat. Ecol. Evol.">
        <title>Megaphylogeny resolves global patterns of mushroom evolution.</title>
        <authorList>
            <person name="Varga T."/>
            <person name="Krizsan K."/>
            <person name="Foldi C."/>
            <person name="Dima B."/>
            <person name="Sanchez-Garcia M."/>
            <person name="Sanchez-Ramirez S."/>
            <person name="Szollosi G.J."/>
            <person name="Szarkandi J.G."/>
            <person name="Papp V."/>
            <person name="Albert L."/>
            <person name="Andreopoulos W."/>
            <person name="Angelini C."/>
            <person name="Antonin V."/>
            <person name="Barry K.W."/>
            <person name="Bougher N.L."/>
            <person name="Buchanan P."/>
            <person name="Buyck B."/>
            <person name="Bense V."/>
            <person name="Catcheside P."/>
            <person name="Chovatia M."/>
            <person name="Cooper J."/>
            <person name="Damon W."/>
            <person name="Desjardin D."/>
            <person name="Finy P."/>
            <person name="Geml J."/>
            <person name="Haridas S."/>
            <person name="Hughes K."/>
            <person name="Justo A."/>
            <person name="Karasinski D."/>
            <person name="Kautmanova I."/>
            <person name="Kiss B."/>
            <person name="Kocsube S."/>
            <person name="Kotiranta H."/>
            <person name="LaButti K.M."/>
            <person name="Lechner B.E."/>
            <person name="Liimatainen K."/>
            <person name="Lipzen A."/>
            <person name="Lukacs Z."/>
            <person name="Mihaltcheva S."/>
            <person name="Morgado L.N."/>
            <person name="Niskanen T."/>
            <person name="Noordeloos M.E."/>
            <person name="Ohm R.A."/>
            <person name="Ortiz-Santana B."/>
            <person name="Ovrebo C."/>
            <person name="Racz N."/>
            <person name="Riley R."/>
            <person name="Savchenko A."/>
            <person name="Shiryaev A."/>
            <person name="Soop K."/>
            <person name="Spirin V."/>
            <person name="Szebenyi C."/>
            <person name="Tomsovsky M."/>
            <person name="Tulloss R.E."/>
            <person name="Uehling J."/>
            <person name="Grigoriev I.V."/>
            <person name="Vagvolgyi C."/>
            <person name="Papp T."/>
            <person name="Martin F.M."/>
            <person name="Miettinen O."/>
            <person name="Hibbett D.S."/>
            <person name="Nagy L.G."/>
        </authorList>
    </citation>
    <scope>NUCLEOTIDE SEQUENCE [LARGE SCALE GENOMIC DNA]</scope>
    <source>
        <strain evidence="1 2">CBS 166.37</strain>
    </source>
</reference>
<proteinExistence type="predicted"/>
<dbReference type="Proteomes" id="UP000308652">
    <property type="component" value="Unassembled WGS sequence"/>
</dbReference>
<keyword evidence="2" id="KW-1185">Reference proteome</keyword>